<sequence>MSSSQSTDGTPFFDAVKTTLNALHLIHAARLGIIPRVTRRPNNDERRTMIDSGAGFVFSVEESGIKRWTGVCPTHASTAASELTTAADGLSLSPPRIVGNFLVYREIDEQSNSRGIHKKSHPNNEQLRSLAVNCSPLSHCRALPYFTTQSNGLGTYKHNRLIKKVRARSVRCLP</sequence>
<dbReference type="GO" id="GO:0003677">
    <property type="term" value="F:DNA binding"/>
    <property type="evidence" value="ECO:0007669"/>
    <property type="project" value="TreeGrafter"/>
</dbReference>
<accession>A0AAD2GVT2</accession>
<dbReference type="AlphaFoldDB" id="A0AAD2GVT2"/>
<dbReference type="PANTHER" id="PTHR28027">
    <property type="entry name" value="TRANSCRIPTIONAL REGULATOR MIT1"/>
    <property type="match status" value="1"/>
</dbReference>
<proteinExistence type="predicted"/>
<dbReference type="Proteomes" id="UP001295794">
    <property type="component" value="Unassembled WGS sequence"/>
</dbReference>
<name>A0AAD2GVT2_9AGAR</name>
<dbReference type="Pfam" id="PF09729">
    <property type="entry name" value="Gti1_Pac2"/>
    <property type="match status" value="1"/>
</dbReference>
<dbReference type="PANTHER" id="PTHR28027:SF2">
    <property type="entry name" value="TRANSCRIPTIONAL REGULATOR MIT1"/>
    <property type="match status" value="1"/>
</dbReference>
<comment type="caution">
    <text evidence="1">The sequence shown here is derived from an EMBL/GenBank/DDBJ whole genome shotgun (WGS) entry which is preliminary data.</text>
</comment>
<dbReference type="EMBL" id="CAVNYO010000046">
    <property type="protein sequence ID" value="CAK5264045.1"/>
    <property type="molecule type" value="Genomic_DNA"/>
</dbReference>
<organism evidence="1 2">
    <name type="scientific">Mycena citricolor</name>
    <dbReference type="NCBI Taxonomy" id="2018698"/>
    <lineage>
        <taxon>Eukaryota</taxon>
        <taxon>Fungi</taxon>
        <taxon>Dikarya</taxon>
        <taxon>Basidiomycota</taxon>
        <taxon>Agaricomycotina</taxon>
        <taxon>Agaricomycetes</taxon>
        <taxon>Agaricomycetidae</taxon>
        <taxon>Agaricales</taxon>
        <taxon>Marasmiineae</taxon>
        <taxon>Mycenaceae</taxon>
        <taxon>Mycena</taxon>
    </lineage>
</organism>
<reference evidence="1" key="1">
    <citation type="submission" date="2023-11" db="EMBL/GenBank/DDBJ databases">
        <authorList>
            <person name="De Vega J J."/>
            <person name="De Vega J J."/>
        </authorList>
    </citation>
    <scope>NUCLEOTIDE SEQUENCE</scope>
</reference>
<evidence type="ECO:0000313" key="2">
    <source>
        <dbReference type="Proteomes" id="UP001295794"/>
    </source>
</evidence>
<protein>
    <submittedName>
        <fullName evidence="1">Uncharacterized protein</fullName>
    </submittedName>
</protein>
<evidence type="ECO:0000313" key="1">
    <source>
        <dbReference type="EMBL" id="CAK5264045.1"/>
    </source>
</evidence>
<gene>
    <name evidence="1" type="ORF">MYCIT1_LOCUS3899</name>
</gene>
<keyword evidence="2" id="KW-1185">Reference proteome</keyword>
<dbReference type="InterPro" id="IPR018608">
    <property type="entry name" value="Gti1/Pac2"/>
</dbReference>